<feature type="transmembrane region" description="Helical" evidence="8">
    <location>
        <begin position="104"/>
        <end position="125"/>
    </location>
</feature>
<evidence type="ECO:0000256" key="1">
    <source>
        <dbReference type="ARBA" id="ARBA00004141"/>
    </source>
</evidence>
<dbReference type="SUPFAM" id="SSF52047">
    <property type="entry name" value="RNI-like"/>
    <property type="match status" value="1"/>
</dbReference>
<keyword evidence="4" id="KW-0677">Repeat</keyword>
<keyword evidence="3 8" id="KW-0812">Transmembrane</keyword>
<feature type="transmembrane region" description="Helical" evidence="8">
    <location>
        <begin position="197"/>
        <end position="219"/>
    </location>
</feature>
<proteinExistence type="predicted"/>
<dbReference type="InterPro" id="IPR032675">
    <property type="entry name" value="LRR_dom_sf"/>
</dbReference>
<dbReference type="InterPro" id="IPR020846">
    <property type="entry name" value="MFS_dom"/>
</dbReference>
<feature type="transmembrane region" description="Helical" evidence="8">
    <location>
        <begin position="355"/>
        <end position="375"/>
    </location>
</feature>
<keyword evidence="6 8" id="KW-0472">Membrane</keyword>
<dbReference type="Gene3D" id="3.80.10.10">
    <property type="entry name" value="Ribonuclease Inhibitor"/>
    <property type="match status" value="2"/>
</dbReference>
<dbReference type="PRINTS" id="PR00019">
    <property type="entry name" value="LEURICHRPT"/>
</dbReference>
<protein>
    <submittedName>
        <fullName evidence="10">Glycerol-3-phosphate transporter 5</fullName>
    </submittedName>
</protein>
<dbReference type="PANTHER" id="PTHR43184">
    <property type="entry name" value="MAJOR FACILITATOR SUPERFAMILY TRANSPORTER 16, ISOFORM B"/>
    <property type="match status" value="1"/>
</dbReference>
<accession>A0A3L6PEC3</accession>
<evidence type="ECO:0000256" key="2">
    <source>
        <dbReference type="ARBA" id="ARBA00022614"/>
    </source>
</evidence>
<dbReference type="OrthoDB" id="3639251at2759"/>
<evidence type="ECO:0000256" key="3">
    <source>
        <dbReference type="ARBA" id="ARBA00022692"/>
    </source>
</evidence>
<dbReference type="InterPro" id="IPR036259">
    <property type="entry name" value="MFS_trans_sf"/>
</dbReference>
<dbReference type="EMBL" id="PQIB02000018">
    <property type="protein sequence ID" value="RLM55880.1"/>
    <property type="molecule type" value="Genomic_DNA"/>
</dbReference>
<feature type="transmembrane region" description="Helical" evidence="8">
    <location>
        <begin position="171"/>
        <end position="191"/>
    </location>
</feature>
<dbReference type="Pfam" id="PF13516">
    <property type="entry name" value="LRR_6"/>
    <property type="match status" value="1"/>
</dbReference>
<evidence type="ECO:0000313" key="11">
    <source>
        <dbReference type="Proteomes" id="UP000275267"/>
    </source>
</evidence>
<feature type="transmembrane region" description="Helical" evidence="8">
    <location>
        <begin position="79"/>
        <end position="97"/>
    </location>
</feature>
<dbReference type="AlphaFoldDB" id="A0A3L6PEC3"/>
<dbReference type="Pfam" id="PF07690">
    <property type="entry name" value="MFS_1"/>
    <property type="match status" value="1"/>
</dbReference>
<dbReference type="Pfam" id="PF00560">
    <property type="entry name" value="LRR_1"/>
    <property type="match status" value="1"/>
</dbReference>
<dbReference type="InterPro" id="IPR001611">
    <property type="entry name" value="Leu-rich_rpt"/>
</dbReference>
<comment type="caution">
    <text evidence="10">The sequence shown here is derived from an EMBL/GenBank/DDBJ whole genome shotgun (WGS) entry which is preliminary data.</text>
</comment>
<name>A0A3L6PEC3_PANMI</name>
<comment type="subcellular location">
    <subcellularLocation>
        <location evidence="1">Membrane</location>
        <topology evidence="1">Multi-pass membrane protein</topology>
    </subcellularLocation>
</comment>
<feature type="transmembrane region" description="Helical" evidence="8">
    <location>
        <begin position="327"/>
        <end position="348"/>
    </location>
</feature>
<dbReference type="SMART" id="SM00365">
    <property type="entry name" value="LRR_SD22"/>
    <property type="match status" value="4"/>
</dbReference>
<reference evidence="11" key="1">
    <citation type="journal article" date="2019" name="Nat. Commun.">
        <title>The genome of broomcorn millet.</title>
        <authorList>
            <person name="Zou C."/>
            <person name="Miki D."/>
            <person name="Li D."/>
            <person name="Tang Q."/>
            <person name="Xiao L."/>
            <person name="Rajput S."/>
            <person name="Deng P."/>
            <person name="Jia W."/>
            <person name="Huang R."/>
            <person name="Zhang M."/>
            <person name="Sun Y."/>
            <person name="Hu J."/>
            <person name="Fu X."/>
            <person name="Schnable P.S."/>
            <person name="Li F."/>
            <person name="Zhang H."/>
            <person name="Feng B."/>
            <person name="Zhu X."/>
            <person name="Liu R."/>
            <person name="Schnable J.C."/>
            <person name="Zhu J.-K."/>
            <person name="Zhang H."/>
        </authorList>
    </citation>
    <scope>NUCLEOTIDE SEQUENCE [LARGE SCALE GENOMIC DNA]</scope>
</reference>
<dbReference type="Gene3D" id="1.20.1250.20">
    <property type="entry name" value="MFS general substrate transporter like domains"/>
    <property type="match status" value="2"/>
</dbReference>
<evidence type="ECO:0000256" key="5">
    <source>
        <dbReference type="ARBA" id="ARBA00022989"/>
    </source>
</evidence>
<evidence type="ECO:0000259" key="9">
    <source>
        <dbReference type="PROSITE" id="PS50850"/>
    </source>
</evidence>
<dbReference type="SUPFAM" id="SSF52058">
    <property type="entry name" value="L domain-like"/>
    <property type="match status" value="1"/>
</dbReference>
<dbReference type="PROSITE" id="PS50850">
    <property type="entry name" value="MFS"/>
    <property type="match status" value="1"/>
</dbReference>
<gene>
    <name evidence="10" type="ORF">C2845_PM10G04430</name>
</gene>
<evidence type="ECO:0000313" key="10">
    <source>
        <dbReference type="EMBL" id="RLM55880.1"/>
    </source>
</evidence>
<feature type="domain" description="Major facilitator superfamily (MFS) profile" evidence="9">
    <location>
        <begin position="32"/>
        <end position="490"/>
    </location>
</feature>
<dbReference type="GO" id="GO:0005789">
    <property type="term" value="C:endoplasmic reticulum membrane"/>
    <property type="evidence" value="ECO:0007669"/>
    <property type="project" value="TreeGrafter"/>
</dbReference>
<evidence type="ECO:0000256" key="4">
    <source>
        <dbReference type="ARBA" id="ARBA00022737"/>
    </source>
</evidence>
<dbReference type="Proteomes" id="UP000275267">
    <property type="component" value="Unassembled WGS sequence"/>
</dbReference>
<dbReference type="SMART" id="SM00369">
    <property type="entry name" value="LRR_TYP"/>
    <property type="match status" value="9"/>
</dbReference>
<dbReference type="STRING" id="4540.A0A3L6PEC3"/>
<evidence type="ECO:0000256" key="8">
    <source>
        <dbReference type="SAM" id="Phobius"/>
    </source>
</evidence>
<evidence type="ECO:0000256" key="7">
    <source>
        <dbReference type="SAM" id="MobiDB-lite"/>
    </source>
</evidence>
<keyword evidence="5 8" id="KW-1133">Transmembrane helix</keyword>
<feature type="transmembrane region" description="Helical" evidence="8">
    <location>
        <begin position="286"/>
        <end position="307"/>
    </location>
</feature>
<evidence type="ECO:0000256" key="6">
    <source>
        <dbReference type="ARBA" id="ARBA00023136"/>
    </source>
</evidence>
<keyword evidence="11" id="KW-1185">Reference proteome</keyword>
<dbReference type="InterPro" id="IPR003591">
    <property type="entry name" value="Leu-rich_rpt_typical-subtyp"/>
</dbReference>
<dbReference type="PANTHER" id="PTHR43184:SF12">
    <property type="entry name" value="SUGAR PHOSPHATE EXCHANGER 3"/>
    <property type="match status" value="1"/>
</dbReference>
<dbReference type="PROSITE" id="PS51450">
    <property type="entry name" value="LRR"/>
    <property type="match status" value="2"/>
</dbReference>
<keyword evidence="2" id="KW-0433">Leucine-rich repeat</keyword>
<dbReference type="GO" id="GO:0022857">
    <property type="term" value="F:transmembrane transporter activity"/>
    <property type="evidence" value="ECO:0007669"/>
    <property type="project" value="InterPro"/>
</dbReference>
<dbReference type="SUPFAM" id="SSF103473">
    <property type="entry name" value="MFS general substrate transporter"/>
    <property type="match status" value="1"/>
</dbReference>
<dbReference type="Pfam" id="PF13855">
    <property type="entry name" value="LRR_8"/>
    <property type="match status" value="1"/>
</dbReference>
<sequence length="1050" mass="112684">MEAAAAAPPPNGGPRAAAGGAPARGLGRHEYAVLALTFASYAAFHASRKPPSIVKAVLSAEWAPFSGARGPHRLGELDVAFLSAYALAMFAAGHLADRADLRRLLGAAMLASGAACAALGAAYFLDVHALAFFAAAQVASGVVQSAGWPCVVAVMGNWFGHASKRGTIMGVWNSHTSVGNIAGSVLAAAVLEFGWGWSFLVPAFAIAALGVVVLVFLVAHPSEAGLEVQAMEIEMNGDGGEEVELLGEDKKEAQANEHDELELELEMGSQLPRAIGFLEAWRLPGVAPFAFCLFFSKLVAYTFLYWLPFYIRNNAVAGQFLSHKASGILSIVFDIGGVLGGISAGFLSDAIGARAVTSVLFLFLSIPALIVYRTYGSLSMHHNIGLMFLSGYFVNGPYSLITTAVATDLGTQDAIKGNSRALATVSAIIDARLHHHSRGLDAAGGGGTSMNKCARVYALVAHRSCRTHLSITRASLSVPIIVRPIDPSAYWASHAGLVEEEAALVALWAHHSGTAAAAGTGTDMNSAGVRGAGALVDVRIKHGQTHHPLMRGKVTCDSGTGRVKGLDLAGAGAAFQLNTTWFLPFQELQNLSLSNLAIQGCVPGAGFDVWSNLHKLEILDLSENQLNDSTISSLLGLPSLRSLFLSGNVITSAQIIKGQIPPELVTLRSLEVFSVAYNNLSGPTLDIKGQFITFDQRSYEGFEVWSKLHKLEILDLSENQLNDSTISSLDRLPSLRSLFLSNNFITNAQIIKGLSKRKLNVLDLSWNVIVDDIPREACKMTSLQELHLDGNFFFGKLPPCIRNLTSLGVLDLSYNLLKVRFPTSNFGNMSSLLHLSLSHNQLEGMLHLSSFSRYIRLKYLGLSSNSTNFQVQTESPAANISVQLQVLEMSNCNLNGNSGVVPSLLLHQHELYIIDLSNNYLTGHSPAWLIENNTNLSCLNLRKNSFVGPLILPSKVTTKLSWLDASCNMLSKEIPEVINITLPNLHYINLSRNSFEGTHPSSFGYMEKLSHLDISYNNISDDIAACFSGPHPSLTALFVSGNSFHAWFTP</sequence>
<dbReference type="InterPro" id="IPR011701">
    <property type="entry name" value="MFS"/>
</dbReference>
<feature type="region of interest" description="Disordered" evidence="7">
    <location>
        <begin position="1"/>
        <end position="21"/>
    </location>
</feature>
<organism evidence="10 11">
    <name type="scientific">Panicum miliaceum</name>
    <name type="common">Proso millet</name>
    <name type="synonym">Broomcorn millet</name>
    <dbReference type="NCBI Taxonomy" id="4540"/>
    <lineage>
        <taxon>Eukaryota</taxon>
        <taxon>Viridiplantae</taxon>
        <taxon>Streptophyta</taxon>
        <taxon>Embryophyta</taxon>
        <taxon>Tracheophyta</taxon>
        <taxon>Spermatophyta</taxon>
        <taxon>Magnoliopsida</taxon>
        <taxon>Liliopsida</taxon>
        <taxon>Poales</taxon>
        <taxon>Poaceae</taxon>
        <taxon>PACMAD clade</taxon>
        <taxon>Panicoideae</taxon>
        <taxon>Panicodae</taxon>
        <taxon>Paniceae</taxon>
        <taxon>Panicinae</taxon>
        <taxon>Panicum</taxon>
        <taxon>Panicum sect. Panicum</taxon>
    </lineage>
</organism>